<dbReference type="PROSITE" id="PS00018">
    <property type="entry name" value="EF_HAND_1"/>
    <property type="match status" value="1"/>
</dbReference>
<evidence type="ECO:0000256" key="6">
    <source>
        <dbReference type="SAM" id="MobiDB-lite"/>
    </source>
</evidence>
<feature type="compositionally biased region" description="Basic residues" evidence="6">
    <location>
        <begin position="299"/>
        <end position="308"/>
    </location>
</feature>
<reference evidence="9 10" key="1">
    <citation type="submission" date="2024-10" db="EMBL/GenBank/DDBJ databases">
        <title>Updated reference genomes for cyclostephanoid diatoms.</title>
        <authorList>
            <person name="Roberts W.R."/>
            <person name="Alverson A.J."/>
        </authorList>
    </citation>
    <scope>NUCLEOTIDE SEQUENCE [LARGE SCALE GENOMIC DNA]</scope>
    <source>
        <strain evidence="9 10">AJA232-27</strain>
    </source>
</reference>
<organism evidence="9 10">
    <name type="scientific">Discostella pseudostelligera</name>
    <dbReference type="NCBI Taxonomy" id="259834"/>
    <lineage>
        <taxon>Eukaryota</taxon>
        <taxon>Sar</taxon>
        <taxon>Stramenopiles</taxon>
        <taxon>Ochrophyta</taxon>
        <taxon>Bacillariophyta</taxon>
        <taxon>Coscinodiscophyceae</taxon>
        <taxon>Thalassiosirophycidae</taxon>
        <taxon>Stephanodiscales</taxon>
        <taxon>Stephanodiscaceae</taxon>
        <taxon>Discostella</taxon>
    </lineage>
</organism>
<keyword evidence="10" id="KW-1185">Reference proteome</keyword>
<dbReference type="InterPro" id="IPR049555">
    <property type="entry name" value="GDT1-like_CS"/>
</dbReference>
<name>A0ABD3N676_9STRA</name>
<feature type="region of interest" description="Disordered" evidence="6">
    <location>
        <begin position="1"/>
        <end position="34"/>
    </location>
</feature>
<dbReference type="Proteomes" id="UP001530293">
    <property type="component" value="Unassembled WGS sequence"/>
</dbReference>
<feature type="compositionally biased region" description="Basic residues" evidence="6">
    <location>
        <begin position="19"/>
        <end position="34"/>
    </location>
</feature>
<dbReference type="AlphaFoldDB" id="A0ABD3N676"/>
<gene>
    <name evidence="9" type="ORF">ACHAWU_003739</name>
</gene>
<evidence type="ECO:0000256" key="4">
    <source>
        <dbReference type="ARBA" id="ARBA00022989"/>
    </source>
</evidence>
<dbReference type="InterPro" id="IPR001727">
    <property type="entry name" value="GDT1-like"/>
</dbReference>
<accession>A0ABD3N676</accession>
<feature type="transmembrane region" description="Helical" evidence="7">
    <location>
        <begin position="179"/>
        <end position="202"/>
    </location>
</feature>
<feature type="domain" description="EF-hand" evidence="8">
    <location>
        <begin position="79"/>
        <end position="114"/>
    </location>
</feature>
<keyword evidence="3 7" id="KW-0812">Transmembrane</keyword>
<dbReference type="PROSITE" id="PS01214">
    <property type="entry name" value="UPF0016"/>
    <property type="match status" value="1"/>
</dbReference>
<dbReference type="InterPro" id="IPR002048">
    <property type="entry name" value="EF_hand_dom"/>
</dbReference>
<evidence type="ECO:0000259" key="8">
    <source>
        <dbReference type="PROSITE" id="PS50222"/>
    </source>
</evidence>
<comment type="similarity">
    <text evidence="2">Belongs to the GDT1 family.</text>
</comment>
<feature type="transmembrane region" description="Helical" evidence="7">
    <location>
        <begin position="223"/>
        <end position="249"/>
    </location>
</feature>
<proteinExistence type="inferred from homology"/>
<evidence type="ECO:0000256" key="1">
    <source>
        <dbReference type="ARBA" id="ARBA00004141"/>
    </source>
</evidence>
<dbReference type="GO" id="GO:0006816">
    <property type="term" value="P:calcium ion transport"/>
    <property type="evidence" value="ECO:0007669"/>
    <property type="project" value="UniProtKB-ARBA"/>
</dbReference>
<keyword evidence="4 7" id="KW-1133">Transmembrane helix</keyword>
<feature type="transmembrane region" description="Helical" evidence="7">
    <location>
        <begin position="461"/>
        <end position="479"/>
    </location>
</feature>
<evidence type="ECO:0000256" key="2">
    <source>
        <dbReference type="ARBA" id="ARBA00009190"/>
    </source>
</evidence>
<dbReference type="PANTHER" id="PTHR12608">
    <property type="entry name" value="TRANSMEMBRANE PROTEIN HTP-1 RELATED"/>
    <property type="match status" value="1"/>
</dbReference>
<dbReference type="GO" id="GO:0016020">
    <property type="term" value="C:membrane"/>
    <property type="evidence" value="ECO:0007669"/>
    <property type="project" value="UniProtKB-SubCell"/>
</dbReference>
<evidence type="ECO:0000256" key="3">
    <source>
        <dbReference type="ARBA" id="ARBA00022692"/>
    </source>
</evidence>
<dbReference type="PANTHER" id="PTHR12608:SF1">
    <property type="entry name" value="TRANSMEMBRANE PROTEIN 165"/>
    <property type="match status" value="1"/>
</dbReference>
<feature type="region of interest" description="Disordered" evidence="6">
    <location>
        <begin position="296"/>
        <end position="386"/>
    </location>
</feature>
<evidence type="ECO:0000313" key="10">
    <source>
        <dbReference type="Proteomes" id="UP001530293"/>
    </source>
</evidence>
<sequence>MMTMMMLPKRPSSSSSSTGHHHHLNNHHLNHRHRHRHRHHGPFLLPLAYLLAALIFILCSSASSSAAAAEELLLSNDINNNVSFQQVFQAIDSNHDHSISEDEYLVAVNKLLIGGGGVDVSGGGNDASGMAAALANGGSSGGIGGGSGGDAPPLGMDYNPFASRNIKFTSKTSTASASAAAAASTTTAFFKGLVSSFSAILATEIGDKTFFIAAVLSMRNDRMAVFGGAILALIIMTILSTLMGLVLPALLPKKYTHIIGGLLFLYFGIKLLLDSRNMQNKVSEELEEVEEELAEISKKQSKARKKKRAERDGGKPILSNGASNNDDDTVDVEDGGQQQPQQQQQMENADSDMNGAKKRRGGGVGGSSTSGRTIKHAPSSSGLSAAGNYSGGSWESVFVQSLTMTFLAEWGDRSQIATIALAAAKDPVGVAIGGCIGHSVCTGMAVIGGRMLASRISEKSVAFYGGLVFLVFGMHSVFLEE</sequence>
<feature type="compositionally biased region" description="Acidic residues" evidence="6">
    <location>
        <begin position="325"/>
        <end position="334"/>
    </location>
</feature>
<evidence type="ECO:0000313" key="9">
    <source>
        <dbReference type="EMBL" id="KAL3771564.1"/>
    </source>
</evidence>
<feature type="transmembrane region" description="Helical" evidence="7">
    <location>
        <begin position="255"/>
        <end position="273"/>
    </location>
</feature>
<comment type="caution">
    <text evidence="9">The sequence shown here is derived from an EMBL/GenBank/DDBJ whole genome shotgun (WGS) entry which is preliminary data.</text>
</comment>
<dbReference type="EMBL" id="JALLBG020000023">
    <property type="protein sequence ID" value="KAL3771564.1"/>
    <property type="molecule type" value="Genomic_DNA"/>
</dbReference>
<protein>
    <recommendedName>
        <fullName evidence="8">EF-hand domain-containing protein</fullName>
    </recommendedName>
</protein>
<evidence type="ECO:0000256" key="5">
    <source>
        <dbReference type="ARBA" id="ARBA00023136"/>
    </source>
</evidence>
<keyword evidence="5 7" id="KW-0472">Membrane</keyword>
<evidence type="ECO:0000256" key="7">
    <source>
        <dbReference type="SAM" id="Phobius"/>
    </source>
</evidence>
<comment type="subcellular location">
    <subcellularLocation>
        <location evidence="1">Membrane</location>
        <topology evidence="1">Multi-pass membrane protein</topology>
    </subcellularLocation>
</comment>
<dbReference type="Pfam" id="PF01169">
    <property type="entry name" value="GDT1"/>
    <property type="match status" value="2"/>
</dbReference>
<dbReference type="PROSITE" id="PS50222">
    <property type="entry name" value="EF_HAND_2"/>
    <property type="match status" value="1"/>
</dbReference>
<dbReference type="InterPro" id="IPR018247">
    <property type="entry name" value="EF_Hand_1_Ca_BS"/>
</dbReference>